<dbReference type="AlphaFoldDB" id="A0A8H5FIH2"/>
<dbReference type="InterPro" id="IPR031728">
    <property type="entry name" value="GlcAase_C"/>
</dbReference>
<keyword evidence="3" id="KW-1185">Reference proteome</keyword>
<feature type="domain" description="Beta-glucuronidase C-terminal" evidence="1">
    <location>
        <begin position="433"/>
        <end position="539"/>
    </location>
</feature>
<dbReference type="Proteomes" id="UP000559256">
    <property type="component" value="Unassembled WGS sequence"/>
</dbReference>
<dbReference type="SUPFAM" id="SSF51445">
    <property type="entry name" value="(Trans)glycosidases"/>
    <property type="match status" value="1"/>
</dbReference>
<accession>A0A8H5FIH2</accession>
<sequence length="582" mass="63248">MSEETKLEQGLLLYLVFLDPVGSMAFRRLAISLFALWSHFCLADPIPISIPSKPSLNNVVYSNFLGISFELSFMNEYFGNDTSTIPQPMLNYLSGLRALNGPSHPIRIRVGGNSADTSTYMPNQTSPMVVLTDPNANANYQPVSYGPMLWQVLNQVAKDVGGAQYLIGVSLNDTGRDDMIVGSARQILGDSLDAVLIGNEPDLYAVHGVRPNLQNYTVDDYIGEFDTIVDQLQNTPAGNAVNGQTVAGPTICCFWDLATVLEEGYLSNFTSVLKYITLQHYPQNNCFGSYRYGLDYYLQHANVVDLAAWQQPGIDLVVANQGSGRPQLVMSEFNSASCGGIPTISDTFAVGALWTVDYALQQASVGYSATYVHTREKGISYNILTPSDDGWTTNPPFYALLATAEILRATNGSIVTDLNVENSIINTDATTAGYAVYDAQTSSIKTLVFLNFANSSAQFSLPQGLIPQNEDRNITVKYLSASSATEKYNIVWGGQTFLNVTDGKAVDFDASKLTWARQNTDVDCSNGCTIDAPGPSLAVVFLEKEATLSHSQNENHVAANGSLRIGCLGWVFGVLIRLSLFL</sequence>
<proteinExistence type="predicted"/>
<organism evidence="2 3">
    <name type="scientific">Tetrapyrgos nigripes</name>
    <dbReference type="NCBI Taxonomy" id="182062"/>
    <lineage>
        <taxon>Eukaryota</taxon>
        <taxon>Fungi</taxon>
        <taxon>Dikarya</taxon>
        <taxon>Basidiomycota</taxon>
        <taxon>Agaricomycotina</taxon>
        <taxon>Agaricomycetes</taxon>
        <taxon>Agaricomycetidae</taxon>
        <taxon>Agaricales</taxon>
        <taxon>Marasmiineae</taxon>
        <taxon>Marasmiaceae</taxon>
        <taxon>Tetrapyrgos</taxon>
    </lineage>
</organism>
<protein>
    <recommendedName>
        <fullName evidence="1">Beta-glucuronidase C-terminal domain-containing protein</fullName>
    </recommendedName>
</protein>
<evidence type="ECO:0000259" key="1">
    <source>
        <dbReference type="Pfam" id="PF16862"/>
    </source>
</evidence>
<dbReference type="InterPro" id="IPR052974">
    <property type="entry name" value="GH79_Enzymes"/>
</dbReference>
<dbReference type="OrthoDB" id="2796951at2759"/>
<name>A0A8H5FIH2_9AGAR</name>
<dbReference type="PANTHER" id="PTHR36183:SF2">
    <property type="entry name" value="BETA-GLUCURONIDASE C-TERMINAL DOMAIN-CONTAINING PROTEIN"/>
    <property type="match status" value="1"/>
</dbReference>
<evidence type="ECO:0000313" key="3">
    <source>
        <dbReference type="Proteomes" id="UP000559256"/>
    </source>
</evidence>
<dbReference type="PANTHER" id="PTHR36183">
    <property type="entry name" value="BETA-GLUCURONIDASE"/>
    <property type="match status" value="1"/>
</dbReference>
<dbReference type="Gene3D" id="3.20.20.80">
    <property type="entry name" value="Glycosidases"/>
    <property type="match status" value="1"/>
</dbReference>
<reference evidence="2 3" key="1">
    <citation type="journal article" date="2020" name="ISME J.">
        <title>Uncovering the hidden diversity of litter-decomposition mechanisms in mushroom-forming fungi.</title>
        <authorList>
            <person name="Floudas D."/>
            <person name="Bentzer J."/>
            <person name="Ahren D."/>
            <person name="Johansson T."/>
            <person name="Persson P."/>
            <person name="Tunlid A."/>
        </authorList>
    </citation>
    <scope>NUCLEOTIDE SEQUENCE [LARGE SCALE GENOMIC DNA]</scope>
    <source>
        <strain evidence="2 3">CBS 291.85</strain>
    </source>
</reference>
<dbReference type="InterPro" id="IPR017853">
    <property type="entry name" value="GH"/>
</dbReference>
<comment type="caution">
    <text evidence="2">The sequence shown here is derived from an EMBL/GenBank/DDBJ whole genome shotgun (WGS) entry which is preliminary data.</text>
</comment>
<gene>
    <name evidence="2" type="ORF">D9758_012241</name>
</gene>
<evidence type="ECO:0000313" key="2">
    <source>
        <dbReference type="EMBL" id="KAF5338425.1"/>
    </source>
</evidence>
<dbReference type="Pfam" id="PF16862">
    <property type="entry name" value="Glyco_hydro_79C"/>
    <property type="match status" value="1"/>
</dbReference>
<dbReference type="EMBL" id="JAACJM010000196">
    <property type="protein sequence ID" value="KAF5338425.1"/>
    <property type="molecule type" value="Genomic_DNA"/>
</dbReference>